<feature type="compositionally biased region" description="Low complexity" evidence="1">
    <location>
        <begin position="271"/>
        <end position="282"/>
    </location>
</feature>
<feature type="domain" description="AAA+ ATPase" evidence="2">
    <location>
        <begin position="42"/>
        <end position="191"/>
    </location>
</feature>
<dbReference type="SUPFAM" id="SSF52540">
    <property type="entry name" value="P-loop containing nucleoside triphosphate hydrolases"/>
    <property type="match status" value="1"/>
</dbReference>
<evidence type="ECO:0000313" key="4">
    <source>
        <dbReference type="Proteomes" id="UP001161409"/>
    </source>
</evidence>
<sequence>MYEDFYRLNRKPFSILPDPDYLYWGRSHSLAYAMLEYGVMNQAGFTVVTGEIGCGKTTLIRHLLNKLDRDYTVGLVSNIQDGDLLEWVLSSFGLPYENRSHVALHELLQSFLIDQYSHGKRTILIVDEAQNLGTRLLEQLRLLSNINADNDQLLQLILVGQPQLKTLLQRPELAQFAQRVASDFHLVPLSLQDVEKYIRHRLEVAGRFDDLFTDVACERIFEASRGIPRLINILCDTCLVYGYAQQAERIDSAIVDEVITDKKTHGVFNAGGSEPGETSSGPVEEEKDSRATVQGPVRIQDREGEPALVINDRELARLLLSKLQT</sequence>
<name>A0ABQ5UBJ3_9PROT</name>
<dbReference type="Gene3D" id="3.40.50.300">
    <property type="entry name" value="P-loop containing nucleotide triphosphate hydrolases"/>
    <property type="match status" value="1"/>
</dbReference>
<dbReference type="Pfam" id="PF13401">
    <property type="entry name" value="AAA_22"/>
    <property type="match status" value="1"/>
</dbReference>
<reference evidence="3" key="2">
    <citation type="submission" date="2023-01" db="EMBL/GenBank/DDBJ databases">
        <title>Draft genome sequence of Sneathiella chinensis strain NBRC 103408.</title>
        <authorList>
            <person name="Sun Q."/>
            <person name="Mori K."/>
        </authorList>
    </citation>
    <scope>NUCLEOTIDE SEQUENCE</scope>
    <source>
        <strain evidence="3">NBRC 103408</strain>
    </source>
</reference>
<dbReference type="RefSeq" id="WP_169561944.1">
    <property type="nucleotide sequence ID" value="NZ_BSNF01000010.1"/>
</dbReference>
<dbReference type="PANTHER" id="PTHR35894:SF1">
    <property type="entry name" value="PHOSPHORIBULOKINASE _ URIDINE KINASE FAMILY"/>
    <property type="match status" value="1"/>
</dbReference>
<dbReference type="InterPro" id="IPR049945">
    <property type="entry name" value="AAA_22"/>
</dbReference>
<gene>
    <name evidence="3" type="ORF">GCM10007924_31530</name>
</gene>
<dbReference type="InterPro" id="IPR052026">
    <property type="entry name" value="ExeA_AAA_ATPase_DNA-bind"/>
</dbReference>
<dbReference type="EMBL" id="BSNF01000010">
    <property type="protein sequence ID" value="GLQ07931.1"/>
    <property type="molecule type" value="Genomic_DNA"/>
</dbReference>
<feature type="region of interest" description="Disordered" evidence="1">
    <location>
        <begin position="266"/>
        <end position="298"/>
    </location>
</feature>
<dbReference type="CDD" id="cd00009">
    <property type="entry name" value="AAA"/>
    <property type="match status" value="1"/>
</dbReference>
<organism evidence="3 4">
    <name type="scientific">Sneathiella chinensis</name>
    <dbReference type="NCBI Taxonomy" id="349750"/>
    <lineage>
        <taxon>Bacteria</taxon>
        <taxon>Pseudomonadati</taxon>
        <taxon>Pseudomonadota</taxon>
        <taxon>Alphaproteobacteria</taxon>
        <taxon>Sneathiellales</taxon>
        <taxon>Sneathiellaceae</taxon>
        <taxon>Sneathiella</taxon>
    </lineage>
</organism>
<keyword evidence="4" id="KW-1185">Reference proteome</keyword>
<dbReference type="InterPro" id="IPR027417">
    <property type="entry name" value="P-loop_NTPase"/>
</dbReference>
<evidence type="ECO:0000256" key="1">
    <source>
        <dbReference type="SAM" id="MobiDB-lite"/>
    </source>
</evidence>
<protein>
    <submittedName>
        <fullName evidence="3">ATPase</fullName>
    </submittedName>
</protein>
<dbReference type="PANTHER" id="PTHR35894">
    <property type="entry name" value="GENERAL SECRETION PATHWAY PROTEIN A-RELATED"/>
    <property type="match status" value="1"/>
</dbReference>
<dbReference type="InterPro" id="IPR003593">
    <property type="entry name" value="AAA+_ATPase"/>
</dbReference>
<dbReference type="SMART" id="SM00382">
    <property type="entry name" value="AAA"/>
    <property type="match status" value="1"/>
</dbReference>
<proteinExistence type="predicted"/>
<evidence type="ECO:0000259" key="2">
    <source>
        <dbReference type="SMART" id="SM00382"/>
    </source>
</evidence>
<comment type="caution">
    <text evidence="3">The sequence shown here is derived from an EMBL/GenBank/DDBJ whole genome shotgun (WGS) entry which is preliminary data.</text>
</comment>
<evidence type="ECO:0000313" key="3">
    <source>
        <dbReference type="EMBL" id="GLQ07931.1"/>
    </source>
</evidence>
<dbReference type="Proteomes" id="UP001161409">
    <property type="component" value="Unassembled WGS sequence"/>
</dbReference>
<reference evidence="3" key="1">
    <citation type="journal article" date="2014" name="Int. J. Syst. Evol. Microbiol.">
        <title>Complete genome of a new Firmicutes species belonging to the dominant human colonic microbiota ('Ruminococcus bicirculans') reveals two chromosomes and a selective capacity to utilize plant glucans.</title>
        <authorList>
            <consortium name="NISC Comparative Sequencing Program"/>
            <person name="Wegmann U."/>
            <person name="Louis P."/>
            <person name="Goesmann A."/>
            <person name="Henrissat B."/>
            <person name="Duncan S.H."/>
            <person name="Flint H.J."/>
        </authorList>
    </citation>
    <scope>NUCLEOTIDE SEQUENCE</scope>
    <source>
        <strain evidence="3">NBRC 103408</strain>
    </source>
</reference>
<accession>A0ABQ5UBJ3</accession>